<dbReference type="NCBIfam" id="TIGR02937">
    <property type="entry name" value="sigma70-ECF"/>
    <property type="match status" value="1"/>
</dbReference>
<dbReference type="PANTHER" id="PTHR43133:SF46">
    <property type="entry name" value="RNA POLYMERASE SIGMA-70 FACTOR ECF SUBFAMILY"/>
    <property type="match status" value="1"/>
</dbReference>
<dbReference type="PANTHER" id="PTHR43133">
    <property type="entry name" value="RNA POLYMERASE ECF-TYPE SIGMA FACTO"/>
    <property type="match status" value="1"/>
</dbReference>
<dbReference type="InterPro" id="IPR013249">
    <property type="entry name" value="RNA_pol_sigma70_r4_t2"/>
</dbReference>
<sequence>MENWLLSELKKGSKEAYRNIFMKYYKIVLAYLIKLSGDLSLSEDLAQGVFLKLWTKRKSLQIHTSLKKYLFSTAYNSFMDHFRDLERERIMQRDYLQFSSLTNDEQEIKNQEQLESDLRRLRELIDDLPPKCKEIFLLSKQEGLKYKEIANRLDVSIKTVESQMYLAMKKLREAFIDQ</sequence>
<dbReference type="AlphaFoldDB" id="A0A1I6QPH6"/>
<dbReference type="GO" id="GO:0016987">
    <property type="term" value="F:sigma factor activity"/>
    <property type="evidence" value="ECO:0007669"/>
    <property type="project" value="UniProtKB-KW"/>
</dbReference>
<dbReference type="InterPro" id="IPR013324">
    <property type="entry name" value="RNA_pol_sigma_r3/r4-like"/>
</dbReference>
<keyword evidence="3" id="KW-0731">Sigma factor</keyword>
<dbReference type="SUPFAM" id="SSF88946">
    <property type="entry name" value="Sigma2 domain of RNA polymerase sigma factors"/>
    <property type="match status" value="1"/>
</dbReference>
<dbReference type="InterPro" id="IPR036388">
    <property type="entry name" value="WH-like_DNA-bd_sf"/>
</dbReference>
<protein>
    <submittedName>
        <fullName evidence="7">RNA polymerase sigma-70 factor, ECF subfamily</fullName>
    </submittedName>
</protein>
<dbReference type="Pfam" id="PF04542">
    <property type="entry name" value="Sigma70_r2"/>
    <property type="match status" value="1"/>
</dbReference>
<dbReference type="Proteomes" id="UP000183209">
    <property type="component" value="Unassembled WGS sequence"/>
</dbReference>
<dbReference type="GO" id="GO:0003677">
    <property type="term" value="F:DNA binding"/>
    <property type="evidence" value="ECO:0007669"/>
    <property type="project" value="InterPro"/>
</dbReference>
<dbReference type="Gene3D" id="1.10.1740.10">
    <property type="match status" value="1"/>
</dbReference>
<dbReference type="CDD" id="cd06171">
    <property type="entry name" value="Sigma70_r4"/>
    <property type="match status" value="1"/>
</dbReference>
<organism evidence="7 8">
    <name type="scientific">Zhouia amylolytica</name>
    <dbReference type="NCBI Taxonomy" id="376730"/>
    <lineage>
        <taxon>Bacteria</taxon>
        <taxon>Pseudomonadati</taxon>
        <taxon>Bacteroidota</taxon>
        <taxon>Flavobacteriia</taxon>
        <taxon>Flavobacteriales</taxon>
        <taxon>Flavobacteriaceae</taxon>
        <taxon>Zhouia</taxon>
    </lineage>
</organism>
<evidence type="ECO:0000313" key="8">
    <source>
        <dbReference type="Proteomes" id="UP000183209"/>
    </source>
</evidence>
<dbReference type="GO" id="GO:0006352">
    <property type="term" value="P:DNA-templated transcription initiation"/>
    <property type="evidence" value="ECO:0007669"/>
    <property type="project" value="InterPro"/>
</dbReference>
<evidence type="ECO:0000259" key="6">
    <source>
        <dbReference type="Pfam" id="PF08281"/>
    </source>
</evidence>
<dbReference type="InterPro" id="IPR014284">
    <property type="entry name" value="RNA_pol_sigma-70_dom"/>
</dbReference>
<dbReference type="InterPro" id="IPR013325">
    <property type="entry name" value="RNA_pol_sigma_r2"/>
</dbReference>
<evidence type="ECO:0000256" key="2">
    <source>
        <dbReference type="ARBA" id="ARBA00023015"/>
    </source>
</evidence>
<reference evidence="7 8" key="1">
    <citation type="submission" date="2016-10" db="EMBL/GenBank/DDBJ databases">
        <authorList>
            <person name="de Groot N.N."/>
        </authorList>
    </citation>
    <scope>NUCLEOTIDE SEQUENCE [LARGE SCALE GENOMIC DNA]</scope>
    <source>
        <strain evidence="7 8">CGMCC 1.6114</strain>
    </source>
</reference>
<name>A0A1I6QPH6_9FLAO</name>
<evidence type="ECO:0000313" key="7">
    <source>
        <dbReference type="EMBL" id="SFS54387.1"/>
    </source>
</evidence>
<keyword evidence="2" id="KW-0805">Transcription regulation</keyword>
<comment type="similarity">
    <text evidence="1">Belongs to the sigma-70 factor family. ECF subfamily.</text>
</comment>
<accession>A0A1I6QPH6</accession>
<evidence type="ECO:0000256" key="4">
    <source>
        <dbReference type="ARBA" id="ARBA00023163"/>
    </source>
</evidence>
<dbReference type="EMBL" id="FPAG01000002">
    <property type="protein sequence ID" value="SFS54387.1"/>
    <property type="molecule type" value="Genomic_DNA"/>
</dbReference>
<dbReference type="SUPFAM" id="SSF88659">
    <property type="entry name" value="Sigma3 and sigma4 domains of RNA polymerase sigma factors"/>
    <property type="match status" value="1"/>
</dbReference>
<dbReference type="Pfam" id="PF08281">
    <property type="entry name" value="Sigma70_r4_2"/>
    <property type="match status" value="1"/>
</dbReference>
<proteinExistence type="inferred from homology"/>
<feature type="domain" description="RNA polymerase sigma factor 70 region 4 type 2" evidence="6">
    <location>
        <begin position="119"/>
        <end position="171"/>
    </location>
</feature>
<gene>
    <name evidence="7" type="ORF">SAMN04487906_0772</name>
</gene>
<evidence type="ECO:0000256" key="1">
    <source>
        <dbReference type="ARBA" id="ARBA00010641"/>
    </source>
</evidence>
<evidence type="ECO:0000256" key="3">
    <source>
        <dbReference type="ARBA" id="ARBA00023082"/>
    </source>
</evidence>
<keyword evidence="4" id="KW-0804">Transcription</keyword>
<dbReference type="InterPro" id="IPR039425">
    <property type="entry name" value="RNA_pol_sigma-70-like"/>
</dbReference>
<feature type="domain" description="RNA polymerase sigma-70 region 2" evidence="5">
    <location>
        <begin position="21"/>
        <end position="87"/>
    </location>
</feature>
<dbReference type="NCBIfam" id="TIGR02985">
    <property type="entry name" value="Sig70_bacteroi1"/>
    <property type="match status" value="1"/>
</dbReference>
<dbReference type="InterPro" id="IPR007627">
    <property type="entry name" value="RNA_pol_sigma70_r2"/>
</dbReference>
<dbReference type="Gene3D" id="1.10.10.10">
    <property type="entry name" value="Winged helix-like DNA-binding domain superfamily/Winged helix DNA-binding domain"/>
    <property type="match status" value="1"/>
</dbReference>
<evidence type="ECO:0000259" key="5">
    <source>
        <dbReference type="Pfam" id="PF04542"/>
    </source>
</evidence>
<dbReference type="InterPro" id="IPR014327">
    <property type="entry name" value="RNA_pol_sigma70_bacteroid"/>
</dbReference>